<dbReference type="SMART" id="SM00065">
    <property type="entry name" value="GAF"/>
    <property type="match status" value="1"/>
</dbReference>
<dbReference type="Proteomes" id="UP001501578">
    <property type="component" value="Unassembled WGS sequence"/>
</dbReference>
<name>A0ABN1QT19_9ACTN</name>
<feature type="domain" description="GAF" evidence="1">
    <location>
        <begin position="8"/>
        <end position="157"/>
    </location>
</feature>
<comment type="caution">
    <text evidence="2">The sequence shown here is derived from an EMBL/GenBank/DDBJ whole genome shotgun (WGS) entry which is preliminary data.</text>
</comment>
<dbReference type="Pfam" id="PF01590">
    <property type="entry name" value="GAF"/>
    <property type="match status" value="1"/>
</dbReference>
<protein>
    <recommendedName>
        <fullName evidence="1">GAF domain-containing protein</fullName>
    </recommendedName>
</protein>
<dbReference type="RefSeq" id="WP_343953811.1">
    <property type="nucleotide sequence ID" value="NZ_BAAAHQ010000040.1"/>
</dbReference>
<evidence type="ECO:0000259" key="1">
    <source>
        <dbReference type="SMART" id="SM00065"/>
    </source>
</evidence>
<reference evidence="2 3" key="1">
    <citation type="journal article" date="2019" name="Int. J. Syst. Evol. Microbiol.">
        <title>The Global Catalogue of Microorganisms (GCM) 10K type strain sequencing project: providing services to taxonomists for standard genome sequencing and annotation.</title>
        <authorList>
            <consortium name="The Broad Institute Genomics Platform"/>
            <consortium name="The Broad Institute Genome Sequencing Center for Infectious Disease"/>
            <person name="Wu L."/>
            <person name="Ma J."/>
        </authorList>
    </citation>
    <scope>NUCLEOTIDE SEQUENCE [LARGE SCALE GENOMIC DNA]</scope>
    <source>
        <strain evidence="2 3">JCM 11136</strain>
    </source>
</reference>
<sequence>MNSEFEADHDALLQSIVDVALAIYCAEASSIFLYDTERDELVFRAVSGQGQGQLVGRGFPSTQGIAGWVLSSRQAMIVDDLTGSDIFAKDIAEATEYVPRSLMAVPLLHDDEALGVLEVLDPHPQARAAIAELELLVMFARQASVALRVIRNYAHAVRDDPNARRREETRRLLSALTDLMEEDSGPLPRR</sequence>
<keyword evidence="3" id="KW-1185">Reference proteome</keyword>
<dbReference type="InterPro" id="IPR029016">
    <property type="entry name" value="GAF-like_dom_sf"/>
</dbReference>
<accession>A0ABN1QT19</accession>
<organism evidence="2 3">
    <name type="scientific">Nonomuraea longicatena</name>
    <dbReference type="NCBI Taxonomy" id="83682"/>
    <lineage>
        <taxon>Bacteria</taxon>
        <taxon>Bacillati</taxon>
        <taxon>Actinomycetota</taxon>
        <taxon>Actinomycetes</taxon>
        <taxon>Streptosporangiales</taxon>
        <taxon>Streptosporangiaceae</taxon>
        <taxon>Nonomuraea</taxon>
    </lineage>
</organism>
<dbReference type="Gene3D" id="3.30.450.40">
    <property type="match status" value="1"/>
</dbReference>
<evidence type="ECO:0000313" key="2">
    <source>
        <dbReference type="EMBL" id="GAA0947066.1"/>
    </source>
</evidence>
<dbReference type="EMBL" id="BAAAHQ010000040">
    <property type="protein sequence ID" value="GAA0947066.1"/>
    <property type="molecule type" value="Genomic_DNA"/>
</dbReference>
<gene>
    <name evidence="2" type="ORF">GCM10009560_63240</name>
</gene>
<evidence type="ECO:0000313" key="3">
    <source>
        <dbReference type="Proteomes" id="UP001501578"/>
    </source>
</evidence>
<proteinExistence type="predicted"/>
<dbReference type="InterPro" id="IPR003018">
    <property type="entry name" value="GAF"/>
</dbReference>
<dbReference type="SUPFAM" id="SSF55781">
    <property type="entry name" value="GAF domain-like"/>
    <property type="match status" value="1"/>
</dbReference>